<gene>
    <name evidence="2" type="ORF">ZHD862_LOCUS10084</name>
</gene>
<dbReference type="EMBL" id="CAJNOT010000355">
    <property type="protein sequence ID" value="CAF0952404.1"/>
    <property type="molecule type" value="Genomic_DNA"/>
</dbReference>
<feature type="signal peptide" evidence="1">
    <location>
        <begin position="1"/>
        <end position="21"/>
    </location>
</feature>
<protein>
    <submittedName>
        <fullName evidence="2">Uncharacterized protein</fullName>
    </submittedName>
</protein>
<name>A0A814D9U3_9BILA</name>
<evidence type="ECO:0000256" key="1">
    <source>
        <dbReference type="SAM" id="SignalP"/>
    </source>
</evidence>
<feature type="chain" id="PRO_5032596229" evidence="1">
    <location>
        <begin position="22"/>
        <end position="207"/>
    </location>
</feature>
<evidence type="ECO:0000313" key="3">
    <source>
        <dbReference type="Proteomes" id="UP000663864"/>
    </source>
</evidence>
<keyword evidence="1" id="KW-0732">Signal</keyword>
<evidence type="ECO:0000313" key="2">
    <source>
        <dbReference type="EMBL" id="CAF0952404.1"/>
    </source>
</evidence>
<comment type="caution">
    <text evidence="2">The sequence shown here is derived from an EMBL/GenBank/DDBJ whole genome shotgun (WGS) entry which is preliminary data.</text>
</comment>
<accession>A0A814D9U3</accession>
<proteinExistence type="predicted"/>
<dbReference type="AlphaFoldDB" id="A0A814D9U3"/>
<sequence>MQNLLVFIYLLTLTSFQIISSFEIINTGQNEKNLADIRRSSSLLSSDFLSFEQKESDPECLPKNLFSNMLDRNQRASISRPYFQHWRRARDNNRYTTKNSLAFSPRLGKRTYEDDQRLVVLMNKQQLENEHELNDLNTFLIGYLLRKNIDIIYEDQTTICLSQSISNDLVQEILEKYQMHRSQPDKKDERRQYLSDKNPFWFHYRLG</sequence>
<organism evidence="2 3">
    <name type="scientific">Rotaria sordida</name>
    <dbReference type="NCBI Taxonomy" id="392033"/>
    <lineage>
        <taxon>Eukaryota</taxon>
        <taxon>Metazoa</taxon>
        <taxon>Spiralia</taxon>
        <taxon>Gnathifera</taxon>
        <taxon>Rotifera</taxon>
        <taxon>Eurotatoria</taxon>
        <taxon>Bdelloidea</taxon>
        <taxon>Philodinida</taxon>
        <taxon>Philodinidae</taxon>
        <taxon>Rotaria</taxon>
    </lineage>
</organism>
<dbReference type="Proteomes" id="UP000663864">
    <property type="component" value="Unassembled WGS sequence"/>
</dbReference>
<reference evidence="2" key="1">
    <citation type="submission" date="2021-02" db="EMBL/GenBank/DDBJ databases">
        <authorList>
            <person name="Nowell W R."/>
        </authorList>
    </citation>
    <scope>NUCLEOTIDE SEQUENCE</scope>
</reference>